<dbReference type="PANTHER" id="PTHR46066:SF2">
    <property type="entry name" value="CHITINASE DOMAIN-CONTAINING PROTEIN 1"/>
    <property type="match status" value="1"/>
</dbReference>
<dbReference type="EMBL" id="FNHQ01000003">
    <property type="protein sequence ID" value="SDM21392.1"/>
    <property type="molecule type" value="Genomic_DNA"/>
</dbReference>
<dbReference type="Proteomes" id="UP000199309">
    <property type="component" value="Unassembled WGS sequence"/>
</dbReference>
<dbReference type="SMART" id="SM00636">
    <property type="entry name" value="Glyco_18"/>
    <property type="match status" value="1"/>
</dbReference>
<dbReference type="Pfam" id="PF00704">
    <property type="entry name" value="Glyco_hydro_18"/>
    <property type="match status" value="1"/>
</dbReference>
<keyword evidence="3" id="KW-1185">Reference proteome</keyword>
<reference evidence="2 3" key="1">
    <citation type="submission" date="2016-10" db="EMBL/GenBank/DDBJ databases">
        <authorList>
            <person name="de Groot N.N."/>
        </authorList>
    </citation>
    <scope>NUCLEOTIDE SEQUENCE [LARGE SCALE GENOMIC DNA]</scope>
    <source>
        <strain evidence="2 3">DSM 16981</strain>
    </source>
</reference>
<proteinExistence type="predicted"/>
<dbReference type="InterPro" id="IPR011583">
    <property type="entry name" value="Chitinase_II/V-like_cat"/>
</dbReference>
<dbReference type="InterPro" id="IPR017853">
    <property type="entry name" value="GH"/>
</dbReference>
<accession>A0A1G9RDK9</accession>
<dbReference type="AlphaFoldDB" id="A0A1G9RDK9"/>
<dbReference type="RefSeq" id="WP_091647761.1">
    <property type="nucleotide sequence ID" value="NZ_FNHQ01000003.1"/>
</dbReference>
<gene>
    <name evidence="2" type="ORF">SAMN05660299_00429</name>
</gene>
<dbReference type="STRING" id="349095.SAMN05660299_00429"/>
<dbReference type="PANTHER" id="PTHR46066">
    <property type="entry name" value="CHITINASE DOMAIN-CONTAINING PROTEIN 1 FAMILY MEMBER"/>
    <property type="match status" value="1"/>
</dbReference>
<dbReference type="GO" id="GO:0005975">
    <property type="term" value="P:carbohydrate metabolic process"/>
    <property type="evidence" value="ECO:0007669"/>
    <property type="project" value="InterPro"/>
</dbReference>
<protein>
    <submittedName>
        <fullName evidence="2">Spore germination protein YaaH</fullName>
    </submittedName>
</protein>
<dbReference type="SUPFAM" id="SSF51445">
    <property type="entry name" value="(Trans)glycosidases"/>
    <property type="match status" value="1"/>
</dbReference>
<dbReference type="OrthoDB" id="9775889at2"/>
<dbReference type="Gene3D" id="3.20.20.80">
    <property type="entry name" value="Glycosidases"/>
    <property type="match status" value="1"/>
</dbReference>
<evidence type="ECO:0000259" key="1">
    <source>
        <dbReference type="PROSITE" id="PS51910"/>
    </source>
</evidence>
<dbReference type="PROSITE" id="PS51910">
    <property type="entry name" value="GH18_2"/>
    <property type="match status" value="1"/>
</dbReference>
<dbReference type="InterPro" id="IPR001223">
    <property type="entry name" value="Glyco_hydro18_cat"/>
</dbReference>
<evidence type="ECO:0000313" key="2">
    <source>
        <dbReference type="EMBL" id="SDM21392.1"/>
    </source>
</evidence>
<organism evidence="2 3">
    <name type="scientific">Megasphaera paucivorans</name>
    <dbReference type="NCBI Taxonomy" id="349095"/>
    <lineage>
        <taxon>Bacteria</taxon>
        <taxon>Bacillati</taxon>
        <taxon>Bacillota</taxon>
        <taxon>Negativicutes</taxon>
        <taxon>Veillonellales</taxon>
        <taxon>Veillonellaceae</taxon>
        <taxon>Megasphaera</taxon>
    </lineage>
</organism>
<dbReference type="InterPro" id="IPR029070">
    <property type="entry name" value="Chitinase_insertion_sf"/>
</dbReference>
<sequence length="510" mass="58408">MIHWKSKKNLMFLVPLFLAVSITVTLPQNIFAKTVSVKETKKSDPVFNVPTVNNPIQAMDIQNLKIVEEQGRWLVSGNSLSQYGIHEISGKTGYFLVRLPKSKQNTTDTLWQNPNVELLFPGSKGKKDYTVSIQHIRRPLGIRYVLQPKEKELEPPLTPVTMIPELKEQDSIAVINKKGKLDIALLWDPMMKEKDNIPEINAKQRVISPTAFRMTTAGIELRNPDLDTLIAAYRDKGYNIWPLVDNHFDPQFTHQLLMDDSLKERVIKQLIGYALLYNLNGYNLDFENINYEDRDRLTAFVGDIVKAGHAYGLTISMDVTAISNNPNWSQVYDRASLAKQLDYVVLMAYDQFGRASAVAGPNASYPWVDASVRKMITVVPPNKLILGMPLYMRTWYETNDPGTLPSDMDTWLQRTSQISMAAPSSLDVKTLTMSDSKKLFARFKKDIRWDEALKLYYMELPVAEGQIKIWFEDEKSLQYKYLLLSAYRLAGAAFWRKGFEVNDFWQNFPA</sequence>
<evidence type="ECO:0000313" key="3">
    <source>
        <dbReference type="Proteomes" id="UP000199309"/>
    </source>
</evidence>
<feature type="domain" description="GH18" evidence="1">
    <location>
        <begin position="181"/>
        <end position="510"/>
    </location>
</feature>
<dbReference type="Gene3D" id="3.10.50.10">
    <property type="match status" value="1"/>
</dbReference>
<dbReference type="GO" id="GO:0008061">
    <property type="term" value="F:chitin binding"/>
    <property type="evidence" value="ECO:0007669"/>
    <property type="project" value="InterPro"/>
</dbReference>
<name>A0A1G9RDK9_9FIRM</name>